<gene>
    <name evidence="1" type="primary">ORF68976</name>
</gene>
<organism evidence="1">
    <name type="scientific">Arion vulgaris</name>
    <dbReference type="NCBI Taxonomy" id="1028688"/>
    <lineage>
        <taxon>Eukaryota</taxon>
        <taxon>Metazoa</taxon>
        <taxon>Spiralia</taxon>
        <taxon>Lophotrochozoa</taxon>
        <taxon>Mollusca</taxon>
        <taxon>Gastropoda</taxon>
        <taxon>Heterobranchia</taxon>
        <taxon>Euthyneura</taxon>
        <taxon>Panpulmonata</taxon>
        <taxon>Eupulmonata</taxon>
        <taxon>Stylommatophora</taxon>
        <taxon>Helicina</taxon>
        <taxon>Arionoidea</taxon>
        <taxon>Arionidae</taxon>
        <taxon>Arion</taxon>
    </lineage>
</organism>
<evidence type="ECO:0000313" key="1">
    <source>
        <dbReference type="EMBL" id="CEK69113.1"/>
    </source>
</evidence>
<accession>A0A0B6ZKR4</accession>
<name>A0A0B6ZKR4_9EUPU</name>
<dbReference type="EMBL" id="HACG01022248">
    <property type="protein sequence ID" value="CEK69113.1"/>
    <property type="molecule type" value="Transcribed_RNA"/>
</dbReference>
<dbReference type="AlphaFoldDB" id="A0A0B6ZKR4"/>
<protein>
    <submittedName>
        <fullName evidence="1">Uncharacterized protein</fullName>
    </submittedName>
</protein>
<sequence length="82" mass="9444">MFNRKLVTRIRTEAVTFCGFLVTKGSLSQKTVTFVVIQLEKEVCGHMVRNGSLSQKAVTFVVILLLEKEVFHRKQTHLWSYS</sequence>
<proteinExistence type="predicted"/>
<reference evidence="1" key="1">
    <citation type="submission" date="2014-12" db="EMBL/GenBank/DDBJ databases">
        <title>Insight into the proteome of Arion vulgaris.</title>
        <authorList>
            <person name="Aradska J."/>
            <person name="Bulat T."/>
            <person name="Smidak R."/>
            <person name="Sarate P."/>
            <person name="Gangsoo J."/>
            <person name="Sialana F."/>
            <person name="Bilban M."/>
            <person name="Lubec G."/>
        </authorList>
    </citation>
    <scope>NUCLEOTIDE SEQUENCE</scope>
    <source>
        <tissue evidence="1">Skin</tissue>
    </source>
</reference>